<gene>
    <name evidence="2" type="ORF">QYT958_LOCUS47395</name>
</gene>
<sequence length="57" mass="6183">MSLASTTAQSDGDLTSTSQHRQKDAILDIANQIGIEQNILDFGQVFINDDLTTNSKT</sequence>
<dbReference type="AlphaFoldDB" id="A0A822FWU5"/>
<feature type="non-terminal residue" evidence="2">
    <location>
        <position position="1"/>
    </location>
</feature>
<organism evidence="2 3">
    <name type="scientific">Rotaria socialis</name>
    <dbReference type="NCBI Taxonomy" id="392032"/>
    <lineage>
        <taxon>Eukaryota</taxon>
        <taxon>Metazoa</taxon>
        <taxon>Spiralia</taxon>
        <taxon>Gnathifera</taxon>
        <taxon>Rotifera</taxon>
        <taxon>Eurotatoria</taxon>
        <taxon>Bdelloidea</taxon>
        <taxon>Philodinida</taxon>
        <taxon>Philodinidae</taxon>
        <taxon>Rotaria</taxon>
    </lineage>
</organism>
<evidence type="ECO:0000313" key="3">
    <source>
        <dbReference type="Proteomes" id="UP000663848"/>
    </source>
</evidence>
<feature type="region of interest" description="Disordered" evidence="1">
    <location>
        <begin position="1"/>
        <end position="21"/>
    </location>
</feature>
<dbReference type="EMBL" id="CAJOBR010088889">
    <property type="protein sequence ID" value="CAF5137383.1"/>
    <property type="molecule type" value="Genomic_DNA"/>
</dbReference>
<accession>A0A822FWU5</accession>
<protein>
    <submittedName>
        <fullName evidence="2">Uncharacterized protein</fullName>
    </submittedName>
</protein>
<name>A0A822FWU5_9BILA</name>
<reference evidence="2" key="1">
    <citation type="submission" date="2021-02" db="EMBL/GenBank/DDBJ databases">
        <authorList>
            <person name="Nowell W R."/>
        </authorList>
    </citation>
    <scope>NUCLEOTIDE SEQUENCE</scope>
</reference>
<comment type="caution">
    <text evidence="2">The sequence shown here is derived from an EMBL/GenBank/DDBJ whole genome shotgun (WGS) entry which is preliminary data.</text>
</comment>
<evidence type="ECO:0000256" key="1">
    <source>
        <dbReference type="SAM" id="MobiDB-lite"/>
    </source>
</evidence>
<evidence type="ECO:0000313" key="2">
    <source>
        <dbReference type="EMBL" id="CAF5137383.1"/>
    </source>
</evidence>
<feature type="compositionally biased region" description="Polar residues" evidence="1">
    <location>
        <begin position="1"/>
        <end position="19"/>
    </location>
</feature>
<proteinExistence type="predicted"/>
<dbReference type="Proteomes" id="UP000663848">
    <property type="component" value="Unassembled WGS sequence"/>
</dbReference>